<organism evidence="1 2">
    <name type="scientific">Kitasatospora cineracea</name>
    <dbReference type="NCBI Taxonomy" id="88074"/>
    <lineage>
        <taxon>Bacteria</taxon>
        <taxon>Bacillati</taxon>
        <taxon>Actinomycetota</taxon>
        <taxon>Actinomycetes</taxon>
        <taxon>Kitasatosporales</taxon>
        <taxon>Streptomycetaceae</taxon>
        <taxon>Kitasatospora</taxon>
    </lineage>
</organism>
<dbReference type="AlphaFoldDB" id="A0A8G1UN73"/>
<comment type="caution">
    <text evidence="1">The sequence shown here is derived from an EMBL/GenBank/DDBJ whole genome shotgun (WGS) entry which is preliminary data.</text>
</comment>
<accession>A0A8G1UN73</accession>
<name>A0A8G1UN73_9ACTN</name>
<reference evidence="1 2" key="1">
    <citation type="submission" date="2018-11" db="EMBL/GenBank/DDBJ databases">
        <title>Sequencing the genomes of 1000 actinobacteria strains.</title>
        <authorList>
            <person name="Klenk H.-P."/>
        </authorList>
    </citation>
    <scope>NUCLEOTIDE SEQUENCE [LARGE SCALE GENOMIC DNA]</scope>
    <source>
        <strain evidence="1 2">DSM 44780</strain>
    </source>
</reference>
<dbReference type="InterPro" id="IPR009061">
    <property type="entry name" value="DNA-bd_dom_put_sf"/>
</dbReference>
<gene>
    <name evidence="1" type="ORF">EDD39_2909</name>
</gene>
<dbReference type="OrthoDB" id="9800864at2"/>
<dbReference type="RefSeq" id="WP_123556158.1">
    <property type="nucleotide sequence ID" value="NZ_RJVJ01000001.1"/>
</dbReference>
<sequence>MKRQMQASQRRPWWSVDEAANFLGITIFDLREVGAAGVGPRYSQDTGGARRYRPADVRLWASTGLIRDHRGWNGEAR</sequence>
<proteinExistence type="predicted"/>
<evidence type="ECO:0000313" key="2">
    <source>
        <dbReference type="Proteomes" id="UP000267408"/>
    </source>
</evidence>
<evidence type="ECO:0008006" key="3">
    <source>
        <dbReference type="Google" id="ProtNLM"/>
    </source>
</evidence>
<dbReference type="Proteomes" id="UP000267408">
    <property type="component" value="Unassembled WGS sequence"/>
</dbReference>
<protein>
    <recommendedName>
        <fullName evidence="3">Helix-turn-helix protein</fullName>
    </recommendedName>
</protein>
<evidence type="ECO:0000313" key="1">
    <source>
        <dbReference type="EMBL" id="ROR44702.1"/>
    </source>
</evidence>
<dbReference type="EMBL" id="RJVJ01000001">
    <property type="protein sequence ID" value="ROR44702.1"/>
    <property type="molecule type" value="Genomic_DNA"/>
</dbReference>
<dbReference type="SUPFAM" id="SSF46955">
    <property type="entry name" value="Putative DNA-binding domain"/>
    <property type="match status" value="1"/>
</dbReference>